<evidence type="ECO:0000313" key="2">
    <source>
        <dbReference type="EMBL" id="OFV72110.1"/>
    </source>
</evidence>
<gene>
    <name evidence="2" type="ORF">ACWI_03600</name>
</gene>
<evidence type="ECO:0000313" key="3">
    <source>
        <dbReference type="Proteomes" id="UP000176244"/>
    </source>
</evidence>
<protein>
    <recommendedName>
        <fullName evidence="4">HK97 gp10 family phage protein</fullName>
    </recommendedName>
</protein>
<name>A0A1F2PL09_9FIRM</name>
<dbReference type="RefSeq" id="WP_070369729.1">
    <property type="nucleotide sequence ID" value="NZ_LKEU01000012.1"/>
</dbReference>
<dbReference type="EMBL" id="LKEU01000012">
    <property type="protein sequence ID" value="OFV72110.1"/>
    <property type="molecule type" value="Genomic_DNA"/>
</dbReference>
<feature type="region of interest" description="Disordered" evidence="1">
    <location>
        <begin position="46"/>
        <end position="73"/>
    </location>
</feature>
<dbReference type="AlphaFoldDB" id="A0A1F2PL09"/>
<evidence type="ECO:0000256" key="1">
    <source>
        <dbReference type="SAM" id="MobiDB-lite"/>
    </source>
</evidence>
<organism evidence="2 3">
    <name type="scientific">Acetobacterium wieringae</name>
    <dbReference type="NCBI Taxonomy" id="52694"/>
    <lineage>
        <taxon>Bacteria</taxon>
        <taxon>Bacillati</taxon>
        <taxon>Bacillota</taxon>
        <taxon>Clostridia</taxon>
        <taxon>Eubacteriales</taxon>
        <taxon>Eubacteriaceae</taxon>
        <taxon>Acetobacterium</taxon>
    </lineage>
</organism>
<proteinExistence type="predicted"/>
<comment type="caution">
    <text evidence="2">The sequence shown here is derived from an EMBL/GenBank/DDBJ whole genome shotgun (WGS) entry which is preliminary data.</text>
</comment>
<sequence length="170" mass="19303">MASSIFMDFEGFADVQKKLLEETSEAELKKLNKKIVKAGQDYGGTIIERNMPKSMDPEKSGPQRSGKVRRVPRGHAVDNIPIDNVKYSNGQTFGFIGWRPSDNEDNFYAKFFEEGVDEHSTPYNYNRKVPRIPKLGLFNKANKEVATFINEIGLAEYSKKLEEVFGSDNQ</sequence>
<dbReference type="STRING" id="52694.ACWI_03600"/>
<evidence type="ECO:0008006" key="4">
    <source>
        <dbReference type="Google" id="ProtNLM"/>
    </source>
</evidence>
<reference evidence="2 3" key="1">
    <citation type="submission" date="2015-09" db="EMBL/GenBank/DDBJ databases">
        <title>Genome sequence of Acetobacterium wieringae DSM 1911.</title>
        <authorList>
            <person name="Poehlein A."/>
            <person name="Bengelsdorf F.R."/>
            <person name="Schiel-Bengelsdorf B."/>
            <person name="Duerre P."/>
            <person name="Daniel R."/>
        </authorList>
    </citation>
    <scope>NUCLEOTIDE SEQUENCE [LARGE SCALE GENOMIC DNA]</scope>
    <source>
        <strain evidence="2 3">DSM 1911</strain>
    </source>
</reference>
<accession>A0A1F2PL09</accession>
<dbReference type="Proteomes" id="UP000176244">
    <property type="component" value="Unassembled WGS sequence"/>
</dbReference>